<proteinExistence type="predicted"/>
<evidence type="ECO:0008006" key="3">
    <source>
        <dbReference type="Google" id="ProtNLM"/>
    </source>
</evidence>
<accession>A0A4R0Q969</accession>
<comment type="caution">
    <text evidence="1">The sequence shown here is derived from an EMBL/GenBank/DDBJ whole genome shotgun (WGS) entry which is preliminary data.</text>
</comment>
<name>A0A4R0Q969_9SPHI</name>
<keyword evidence="2" id="KW-1185">Reference proteome</keyword>
<protein>
    <recommendedName>
        <fullName evidence="3">Nucleotidyltransferase</fullName>
    </recommendedName>
</protein>
<dbReference type="Proteomes" id="UP000293925">
    <property type="component" value="Unassembled WGS sequence"/>
</dbReference>
<dbReference type="AlphaFoldDB" id="A0A4R0Q969"/>
<sequence>MAFDFTKSLQAMQRRKFGDDLVKGDLFENFSGKTSDSILYVSEAMEPVSKSYTENTYKQCDRVIEQLKNNISGKHSGLEFEYQGSVPLNVHIKQHSDIDLLVATGRYHVVIPPLPVLSPYSGDAKNDMVQLREDIVKTIETQFPAVNIDDDGGKAVAIDGGSLNRKIDLVPVSWVHNTDSYAKTDLTSRGIRLYDKKANKYIQNFPFLHIAKCDGKDRTVGGKYKMLVRYIKNIIKDSEDIHISSYDAAGLIYIQSNFELIACDFNPVALSASCESFLFRLLNDDSQMENAMVPNGTRKLFGLEYLDRREVLKLYMVVKEINLAVAASYNHMLFADKNNFERLFRDAS</sequence>
<dbReference type="OrthoDB" id="1082574at2"/>
<gene>
    <name evidence="1" type="ORF">EZ456_06470</name>
</gene>
<evidence type="ECO:0000313" key="2">
    <source>
        <dbReference type="Proteomes" id="UP000293925"/>
    </source>
</evidence>
<reference evidence="1 2" key="1">
    <citation type="submission" date="2019-02" db="EMBL/GenBank/DDBJ databases">
        <title>Pedobacter sp. RP-3-21 sp. nov., isolated from Arctic soil.</title>
        <authorList>
            <person name="Dahal R.H."/>
        </authorList>
    </citation>
    <scope>NUCLEOTIDE SEQUENCE [LARGE SCALE GENOMIC DNA]</scope>
    <source>
        <strain evidence="1 2">RP-3-21</strain>
    </source>
</reference>
<organism evidence="1 2">
    <name type="scientific">Pedobacter psychrodurus</name>
    <dbReference type="NCBI Taxonomy" id="2530456"/>
    <lineage>
        <taxon>Bacteria</taxon>
        <taxon>Pseudomonadati</taxon>
        <taxon>Bacteroidota</taxon>
        <taxon>Sphingobacteriia</taxon>
        <taxon>Sphingobacteriales</taxon>
        <taxon>Sphingobacteriaceae</taxon>
        <taxon>Pedobacter</taxon>
    </lineage>
</organism>
<dbReference type="RefSeq" id="WP_131528470.1">
    <property type="nucleotide sequence ID" value="NZ_SJSO01000004.1"/>
</dbReference>
<evidence type="ECO:0000313" key="1">
    <source>
        <dbReference type="EMBL" id="TCD28324.1"/>
    </source>
</evidence>
<dbReference type="EMBL" id="SJSO01000004">
    <property type="protein sequence ID" value="TCD28324.1"/>
    <property type="molecule type" value="Genomic_DNA"/>
</dbReference>